<sequence>MALGDAAGAGRPLHVPERLSAGAYARISMNRDTSRPSSVPPRQLPWRSSAPHLRTVGDAGGGGVLDLGLLPDELMREVVRGHPEAAFVVSDQDGGTLVHANARAAELFGLPADLLPGLVADRFATPYDRNGEPVDPADSPLGIALRQRIPARASLRYADAQDRALWLDITCRPLDTTVDGHNLVVCYADDITAAKGAERAAAAANRELSAQLADITRLHELTEALGTRGTVEELLTEVLRAGGLLTDARIGVARLYDPATGTLPLAATIGLDDAARTALADWGDTLNHGDTLYGADGSAVIEDIETDPRCTPQFREIARAIGFRSVYCVRLPTADGGWLGNLTWAFPDLNRPTRRQRRLTSTYCRFAGQLLETNQLHEQQRRIATTLQRSLLLEEIPAIPGLDIAARFFPGASGMDTGGDWYDVIPLPDGQVGIAIGDVMGKGVQAATVMGQLRTALRSFALLYGDRPTEVLRHLNALTLNMGLTDMATVVYLVLDPRHGRARLANAGHCPPLLVDRSGPRYLDGGHHVPIGVVPDWSAPEGEFALDPGAFLLLYTDGLVERRGVSIQAGLDRLLTLAVAAPADLDHACNHLVDACLPDGNAQDDVALLTVKRAF</sequence>
<evidence type="ECO:0000259" key="3">
    <source>
        <dbReference type="SMART" id="SM00331"/>
    </source>
</evidence>
<dbReference type="PANTHER" id="PTHR43156">
    <property type="entry name" value="STAGE II SPORULATION PROTEIN E-RELATED"/>
    <property type="match status" value="1"/>
</dbReference>
<dbReference type="Gene3D" id="3.30.450.40">
    <property type="match status" value="1"/>
</dbReference>
<accession>A0AA41U0C2</accession>
<dbReference type="InterPro" id="IPR000014">
    <property type="entry name" value="PAS"/>
</dbReference>
<name>A0AA41U0C2_9ACTN</name>
<protein>
    <submittedName>
        <fullName evidence="4">SpoIIE family protein phosphatase</fullName>
    </submittedName>
</protein>
<evidence type="ECO:0000256" key="2">
    <source>
        <dbReference type="SAM" id="MobiDB-lite"/>
    </source>
</evidence>
<dbReference type="SUPFAM" id="SSF55785">
    <property type="entry name" value="PYP-like sensor domain (PAS domain)"/>
    <property type="match status" value="1"/>
</dbReference>
<dbReference type="Gene3D" id="3.30.450.20">
    <property type="entry name" value="PAS domain"/>
    <property type="match status" value="1"/>
</dbReference>
<dbReference type="SUPFAM" id="SSF81606">
    <property type="entry name" value="PP2C-like"/>
    <property type="match status" value="1"/>
</dbReference>
<feature type="region of interest" description="Disordered" evidence="2">
    <location>
        <begin position="30"/>
        <end position="57"/>
    </location>
</feature>
<keyword evidence="1" id="KW-0378">Hydrolase</keyword>
<gene>
    <name evidence="4" type="ORF">LZ495_13630</name>
</gene>
<organism evidence="4 5">
    <name type="scientific">Yinghuangia soli</name>
    <dbReference type="NCBI Taxonomy" id="2908204"/>
    <lineage>
        <taxon>Bacteria</taxon>
        <taxon>Bacillati</taxon>
        <taxon>Actinomycetota</taxon>
        <taxon>Actinomycetes</taxon>
        <taxon>Kitasatosporales</taxon>
        <taxon>Streptomycetaceae</taxon>
        <taxon>Yinghuangia</taxon>
    </lineage>
</organism>
<dbReference type="Proteomes" id="UP001165378">
    <property type="component" value="Unassembled WGS sequence"/>
</dbReference>
<dbReference type="InterPro" id="IPR036457">
    <property type="entry name" value="PPM-type-like_dom_sf"/>
</dbReference>
<dbReference type="RefSeq" id="WP_235052422.1">
    <property type="nucleotide sequence ID" value="NZ_JAKFHA010000006.1"/>
</dbReference>
<dbReference type="SMART" id="SM00331">
    <property type="entry name" value="PP2C_SIG"/>
    <property type="match status" value="1"/>
</dbReference>
<dbReference type="GO" id="GO:0016791">
    <property type="term" value="F:phosphatase activity"/>
    <property type="evidence" value="ECO:0007669"/>
    <property type="project" value="TreeGrafter"/>
</dbReference>
<dbReference type="SUPFAM" id="SSF55781">
    <property type="entry name" value="GAF domain-like"/>
    <property type="match status" value="1"/>
</dbReference>
<dbReference type="InterPro" id="IPR001932">
    <property type="entry name" value="PPM-type_phosphatase-like_dom"/>
</dbReference>
<dbReference type="Gene3D" id="3.60.40.10">
    <property type="entry name" value="PPM-type phosphatase domain"/>
    <property type="match status" value="1"/>
</dbReference>
<dbReference type="InterPro" id="IPR052016">
    <property type="entry name" value="Bact_Sigma-Reg"/>
</dbReference>
<dbReference type="EMBL" id="JAKFHA010000006">
    <property type="protein sequence ID" value="MCF2528255.1"/>
    <property type="molecule type" value="Genomic_DNA"/>
</dbReference>
<feature type="domain" description="PPM-type phosphatase" evidence="3">
    <location>
        <begin position="399"/>
        <end position="613"/>
    </location>
</feature>
<reference evidence="4" key="1">
    <citation type="submission" date="2022-01" db="EMBL/GenBank/DDBJ databases">
        <title>Genome-Based Taxonomic Classification of the Phylum Actinobacteria.</title>
        <authorList>
            <person name="Gao Y."/>
        </authorList>
    </citation>
    <scope>NUCLEOTIDE SEQUENCE</scope>
    <source>
        <strain evidence="4">KLBMP 8922</strain>
    </source>
</reference>
<comment type="caution">
    <text evidence="4">The sequence shown here is derived from an EMBL/GenBank/DDBJ whole genome shotgun (WGS) entry which is preliminary data.</text>
</comment>
<dbReference type="CDD" id="cd00130">
    <property type="entry name" value="PAS"/>
    <property type="match status" value="1"/>
</dbReference>
<dbReference type="PANTHER" id="PTHR43156:SF2">
    <property type="entry name" value="STAGE II SPORULATION PROTEIN E"/>
    <property type="match status" value="1"/>
</dbReference>
<keyword evidence="5" id="KW-1185">Reference proteome</keyword>
<evidence type="ECO:0000256" key="1">
    <source>
        <dbReference type="ARBA" id="ARBA00022801"/>
    </source>
</evidence>
<dbReference type="InterPro" id="IPR035965">
    <property type="entry name" value="PAS-like_dom_sf"/>
</dbReference>
<dbReference type="Pfam" id="PF07228">
    <property type="entry name" value="SpoIIE"/>
    <property type="match status" value="1"/>
</dbReference>
<dbReference type="AlphaFoldDB" id="A0AA41U0C2"/>
<evidence type="ECO:0000313" key="5">
    <source>
        <dbReference type="Proteomes" id="UP001165378"/>
    </source>
</evidence>
<dbReference type="InterPro" id="IPR029016">
    <property type="entry name" value="GAF-like_dom_sf"/>
</dbReference>
<evidence type="ECO:0000313" key="4">
    <source>
        <dbReference type="EMBL" id="MCF2528255.1"/>
    </source>
</evidence>
<proteinExistence type="predicted"/>